<comment type="caution">
    <text evidence="2">The sequence shown here is derived from an EMBL/GenBank/DDBJ whole genome shotgun (WGS) entry which is preliminary data.</text>
</comment>
<sequence length="91" mass="9906">MSNNIRNVILTIATSLFAITLFDGIFKFGKLITPGVSEVYNLLGVQMAPNMITLVVFDWRGYDTLGESLILITAIVVVLLVFGRGIVGDSK</sequence>
<reference evidence="2 3" key="1">
    <citation type="submission" date="2016-04" db="EMBL/GenBank/DDBJ databases">
        <title>Genome sequence of Methanobrevibacter filiformis DSM 11501.</title>
        <authorList>
            <person name="Poehlein A."/>
            <person name="Seedorf H."/>
            <person name="Daniel R."/>
        </authorList>
    </citation>
    <scope>NUCLEOTIDE SEQUENCE [LARGE SCALE GENOMIC DNA]</scope>
    <source>
        <strain evidence="2 3">DSM 11501</strain>
    </source>
</reference>
<keyword evidence="3" id="KW-1185">Reference proteome</keyword>
<dbReference type="RefSeq" id="WP_066972017.1">
    <property type="nucleotide sequence ID" value="NZ_LWMT01000191.1"/>
</dbReference>
<protein>
    <submittedName>
        <fullName evidence="2">Putative monovalent cation/H+ antiporter subunit B</fullName>
    </submittedName>
</protein>
<feature type="transmembrane region" description="Helical" evidence="1">
    <location>
        <begin position="69"/>
        <end position="87"/>
    </location>
</feature>
<name>A0A166C0E8_9EURY</name>
<feature type="transmembrane region" description="Helical" evidence="1">
    <location>
        <begin position="6"/>
        <end position="26"/>
    </location>
</feature>
<gene>
    <name evidence="2" type="ORF">MBFIL_09650</name>
</gene>
<keyword evidence="1" id="KW-1133">Transmembrane helix</keyword>
<evidence type="ECO:0000313" key="2">
    <source>
        <dbReference type="EMBL" id="KZX14000.1"/>
    </source>
</evidence>
<dbReference type="PATRIC" id="fig|55758.3.peg.1102"/>
<dbReference type="AlphaFoldDB" id="A0A166C0E8"/>
<proteinExistence type="predicted"/>
<keyword evidence="1" id="KW-0472">Membrane</keyword>
<organism evidence="2 3">
    <name type="scientific">Methanobrevibacter filiformis</name>
    <dbReference type="NCBI Taxonomy" id="55758"/>
    <lineage>
        <taxon>Archaea</taxon>
        <taxon>Methanobacteriati</taxon>
        <taxon>Methanobacteriota</taxon>
        <taxon>Methanomada group</taxon>
        <taxon>Methanobacteria</taxon>
        <taxon>Methanobacteriales</taxon>
        <taxon>Methanobacteriaceae</taxon>
        <taxon>Methanobrevibacter</taxon>
    </lineage>
</organism>
<dbReference type="OrthoDB" id="371891at2157"/>
<dbReference type="Proteomes" id="UP000077066">
    <property type="component" value="Unassembled WGS sequence"/>
</dbReference>
<evidence type="ECO:0000256" key="1">
    <source>
        <dbReference type="SAM" id="Phobius"/>
    </source>
</evidence>
<dbReference type="EMBL" id="LWMT01000191">
    <property type="protein sequence ID" value="KZX14000.1"/>
    <property type="molecule type" value="Genomic_DNA"/>
</dbReference>
<accession>A0A166C0E8</accession>
<evidence type="ECO:0000313" key="3">
    <source>
        <dbReference type="Proteomes" id="UP000077066"/>
    </source>
</evidence>
<dbReference type="STRING" id="55758.MBFIL_09650"/>
<keyword evidence="1" id="KW-0812">Transmembrane</keyword>